<dbReference type="InterPro" id="IPR018246">
    <property type="entry name" value="AP_endonuc_F2_Zn_BS"/>
</dbReference>
<name>A0A6G3TGQ2_9ACTN</name>
<dbReference type="AlphaFoldDB" id="A0A6G3TGQ2"/>
<dbReference type="NCBIfam" id="NF035939">
    <property type="entry name" value="TIM_EboE"/>
    <property type="match status" value="1"/>
</dbReference>
<dbReference type="Pfam" id="PF01261">
    <property type="entry name" value="AP_endonuc_2"/>
    <property type="match status" value="1"/>
</dbReference>
<dbReference type="GeneID" id="96654270"/>
<organism evidence="3 4">
    <name type="scientific">Streptomyces rubrogriseus</name>
    <dbReference type="NCBI Taxonomy" id="194673"/>
    <lineage>
        <taxon>Bacteria</taxon>
        <taxon>Bacillati</taxon>
        <taxon>Actinomycetota</taxon>
        <taxon>Actinomycetes</taxon>
        <taxon>Kitasatosporales</taxon>
        <taxon>Streptomycetaceae</taxon>
        <taxon>Streptomyces</taxon>
        <taxon>Streptomyces violaceoruber group</taxon>
    </lineage>
</organism>
<comment type="caution">
    <text evidence="3">The sequence shown here is derived from an EMBL/GenBank/DDBJ whole genome shotgun (WGS) entry which is preliminary data.</text>
</comment>
<dbReference type="SUPFAM" id="SSF51658">
    <property type="entry name" value="Xylose isomerase-like"/>
    <property type="match status" value="1"/>
</dbReference>
<evidence type="ECO:0000259" key="2">
    <source>
        <dbReference type="Pfam" id="PF01261"/>
    </source>
</evidence>
<dbReference type="Gene3D" id="3.20.20.150">
    <property type="entry name" value="Divalent-metal-dependent TIM barrel enzymes"/>
    <property type="match status" value="1"/>
</dbReference>
<dbReference type="EMBL" id="JAAGMQ010000641">
    <property type="protein sequence ID" value="NEC35802.1"/>
    <property type="molecule type" value="Genomic_DNA"/>
</dbReference>
<proteinExistence type="predicted"/>
<protein>
    <submittedName>
        <fullName evidence="3">Metabolite traffic protein EboE</fullName>
    </submittedName>
</protein>
<dbReference type="InterPro" id="IPR036237">
    <property type="entry name" value="Xyl_isomerase-like_sf"/>
</dbReference>
<dbReference type="InterPro" id="IPR013022">
    <property type="entry name" value="Xyl_isomerase-like_TIM-brl"/>
</dbReference>
<gene>
    <name evidence="3" type="primary">eboE</name>
    <name evidence="3" type="ORF">G3I66_21905</name>
</gene>
<reference evidence="3 4" key="1">
    <citation type="submission" date="2020-01" db="EMBL/GenBank/DDBJ databases">
        <title>Insect and environment-associated Actinomycetes.</title>
        <authorList>
            <person name="Currrie C."/>
            <person name="Chevrette M."/>
            <person name="Carlson C."/>
            <person name="Stubbendieck R."/>
            <person name="Wendt-Pienkowski E."/>
        </authorList>
    </citation>
    <scope>NUCLEOTIDE SEQUENCE [LARGE SCALE GENOMIC DNA]</scope>
    <source>
        <strain evidence="3 4">SID7739</strain>
    </source>
</reference>
<feature type="domain" description="Xylose isomerase-like TIM barrel" evidence="2">
    <location>
        <begin position="60"/>
        <end position="230"/>
    </location>
</feature>
<evidence type="ECO:0000313" key="3">
    <source>
        <dbReference type="EMBL" id="NEC35802.1"/>
    </source>
</evidence>
<accession>A0A6G3TGQ2</accession>
<evidence type="ECO:0000256" key="1">
    <source>
        <dbReference type="SAM" id="MobiDB-lite"/>
    </source>
</evidence>
<evidence type="ECO:0000313" key="4">
    <source>
        <dbReference type="Proteomes" id="UP000475666"/>
    </source>
</evidence>
<dbReference type="PROSITE" id="PS00730">
    <property type="entry name" value="AP_NUCLEASE_F2_2"/>
    <property type="match status" value="1"/>
</dbReference>
<dbReference type="RefSeq" id="WP_109028554.1">
    <property type="nucleotide sequence ID" value="NZ_BEWD01000001.1"/>
</dbReference>
<feature type="region of interest" description="Disordered" evidence="1">
    <location>
        <begin position="272"/>
        <end position="296"/>
    </location>
</feature>
<sequence>MRFRHPDGSTVHLAYCTNVHPAETLDGVLAQLRDHCEPVRKRLGRDRLGIGLWLARDAAHALVTDPAALRGLRTELDRRGLEVVTLNGFPYEGFGAEEVKYRVYKPDWADPERLEHTTSLARLLAGLLPDDVTDGTISTLPLAWRTAYDETRADKARAALVTLAERLDALQELTGRSIRVGLEPEPGCVVETTHDAIAPLTAIAHDRIGVCVDTCHLATSFEDPHTALDALTAARVPIVKSQLSAALHAEHPADPAVREALAAFAEPRFLHQTRTTTPSGGLHGTDDLDEALADGGPLPGTAPWRAHFHVPLHAAPAAPLTSTLPVLKAALTRLVGGPHPLTRNLEVETYTWQALPPELRPRARAQLTDGIAAELTLARDLLTDLGLKELP</sequence>
<dbReference type="Proteomes" id="UP000475666">
    <property type="component" value="Unassembled WGS sequence"/>
</dbReference>
<dbReference type="GO" id="GO:0008270">
    <property type="term" value="F:zinc ion binding"/>
    <property type="evidence" value="ECO:0007669"/>
    <property type="project" value="InterPro"/>
</dbReference>